<comment type="caution">
    <text evidence="1">The sequence shown here is derived from an EMBL/GenBank/DDBJ whole genome shotgun (WGS) entry which is preliminary data.</text>
</comment>
<organism evidence="1 2">
    <name type="scientific">Afipia massiliensis</name>
    <dbReference type="NCBI Taxonomy" id="211460"/>
    <lineage>
        <taxon>Bacteria</taxon>
        <taxon>Pseudomonadati</taxon>
        <taxon>Pseudomonadota</taxon>
        <taxon>Alphaproteobacteria</taxon>
        <taxon>Hyphomicrobiales</taxon>
        <taxon>Nitrobacteraceae</taxon>
        <taxon>Afipia</taxon>
    </lineage>
</organism>
<gene>
    <name evidence="1" type="ORF">YH63_011295</name>
</gene>
<proteinExistence type="predicted"/>
<evidence type="ECO:0000313" key="2">
    <source>
        <dbReference type="Proteomes" id="UP000034832"/>
    </source>
</evidence>
<name>A0A4U6BNJ3_9BRAD</name>
<evidence type="ECO:0000313" key="1">
    <source>
        <dbReference type="EMBL" id="TKT71956.1"/>
    </source>
</evidence>
<dbReference type="EMBL" id="LBIA02000001">
    <property type="protein sequence ID" value="TKT71956.1"/>
    <property type="molecule type" value="Genomic_DNA"/>
</dbReference>
<sequence length="139" mass="15117">MNAIQAEKSEISDEDKNLAAVSDVEAGIRDFVRKDVAYLRRNPTAATPATDAPADTSAEAAVSSVNTLIHRVAGASLGEIENLITELEGLRTLMHNEGQRIQRELAGYAQLGQTAMKSTRMIADNLAQWKRTAPEPRQD</sequence>
<dbReference type="OrthoDB" id="8444644at2"/>
<keyword evidence="2" id="KW-1185">Reference proteome</keyword>
<dbReference type="RefSeq" id="WP_046829582.1">
    <property type="nucleotide sequence ID" value="NZ_LBIA02000001.1"/>
</dbReference>
<protein>
    <submittedName>
        <fullName evidence="1">Uncharacterized protein</fullName>
    </submittedName>
</protein>
<reference evidence="1" key="1">
    <citation type="submission" date="2019-04" db="EMBL/GenBank/DDBJ databases">
        <title>Whole genome sequencing of cave bacteria.</title>
        <authorList>
            <person name="Gan H.M."/>
            <person name="Barton H."/>
            <person name="Savka M.A."/>
        </authorList>
    </citation>
    <scope>NUCLEOTIDE SEQUENCE [LARGE SCALE GENOMIC DNA]</scope>
    <source>
        <strain evidence="1">LC387</strain>
    </source>
</reference>
<dbReference type="AlphaFoldDB" id="A0A4U6BNJ3"/>
<dbReference type="Proteomes" id="UP000034832">
    <property type="component" value="Unassembled WGS sequence"/>
</dbReference>
<accession>A0A4U6BNJ3</accession>